<dbReference type="AlphaFoldDB" id="A0A9D9N8P5"/>
<evidence type="ECO:0000259" key="12">
    <source>
        <dbReference type="SMART" id="SM00642"/>
    </source>
</evidence>
<dbReference type="SMART" id="SM00642">
    <property type="entry name" value="Aamy"/>
    <property type="match status" value="1"/>
</dbReference>
<dbReference type="Pfam" id="PF02806">
    <property type="entry name" value="Alpha-amylase_C"/>
    <property type="match status" value="1"/>
</dbReference>
<dbReference type="GO" id="GO:0004553">
    <property type="term" value="F:hydrolase activity, hydrolyzing O-glycosyl compounds"/>
    <property type="evidence" value="ECO:0007669"/>
    <property type="project" value="InterPro"/>
</dbReference>
<keyword evidence="9 10" id="KW-0119">Carbohydrate metabolism</keyword>
<evidence type="ECO:0000256" key="3">
    <source>
        <dbReference type="ARBA" id="ARBA00004964"/>
    </source>
</evidence>
<dbReference type="InterPro" id="IPR006048">
    <property type="entry name" value="A-amylase/branching_C"/>
</dbReference>
<evidence type="ECO:0000256" key="9">
    <source>
        <dbReference type="ARBA" id="ARBA00023277"/>
    </source>
</evidence>
<comment type="catalytic activity">
    <reaction evidence="1 10">
        <text>Transfers a segment of a (1-&gt;4)-alpha-D-glucan chain to a primary hydroxy group in a similar glucan chain.</text>
        <dbReference type="EC" id="2.4.1.18"/>
    </reaction>
</comment>
<keyword evidence="5 10" id="KW-0321">Glycogen metabolism</keyword>
<dbReference type="HAMAP" id="MF_00685">
    <property type="entry name" value="GlgB"/>
    <property type="match status" value="1"/>
</dbReference>
<dbReference type="GO" id="GO:0005978">
    <property type="term" value="P:glycogen biosynthetic process"/>
    <property type="evidence" value="ECO:0007669"/>
    <property type="project" value="UniProtKB-UniRule"/>
</dbReference>
<comment type="subunit">
    <text evidence="10">Monomer.</text>
</comment>
<keyword evidence="8 10" id="KW-0320">Glycogen biosynthesis</keyword>
<dbReference type="PANTHER" id="PTHR43651">
    <property type="entry name" value="1,4-ALPHA-GLUCAN-BRANCHING ENZYME"/>
    <property type="match status" value="1"/>
</dbReference>
<dbReference type="Gene3D" id="2.60.40.1180">
    <property type="entry name" value="Golgi alpha-mannosidase II"/>
    <property type="match status" value="1"/>
</dbReference>
<comment type="function">
    <text evidence="2 10">Catalyzes the formation of the alpha-1,6-glucosidic linkages in glycogen by scission of a 1,4-alpha-linked oligosaccharide from growing alpha-1,4-glucan chains and the subsequent attachment of the oligosaccharide to the alpha-1,6 position.</text>
</comment>
<dbReference type="NCBIfam" id="NF003811">
    <property type="entry name" value="PRK05402.1"/>
    <property type="match status" value="1"/>
</dbReference>
<evidence type="ECO:0000256" key="11">
    <source>
        <dbReference type="PIRSR" id="PIRSR000463-1"/>
    </source>
</evidence>
<evidence type="ECO:0000256" key="7">
    <source>
        <dbReference type="ARBA" id="ARBA00022679"/>
    </source>
</evidence>
<evidence type="ECO:0000256" key="10">
    <source>
        <dbReference type="HAMAP-Rule" id="MF_00685"/>
    </source>
</evidence>
<evidence type="ECO:0000256" key="2">
    <source>
        <dbReference type="ARBA" id="ARBA00002953"/>
    </source>
</evidence>
<dbReference type="InterPro" id="IPR037439">
    <property type="entry name" value="Branching_enzy"/>
</dbReference>
<dbReference type="GO" id="GO:0003844">
    <property type="term" value="F:1,4-alpha-glucan branching enzyme activity"/>
    <property type="evidence" value="ECO:0007669"/>
    <property type="project" value="UniProtKB-UniRule"/>
</dbReference>
<accession>A0A9D9N8P5</accession>
<feature type="active site" description="Proton donor" evidence="10 11">
    <location>
        <position position="463"/>
    </location>
</feature>
<protein>
    <recommendedName>
        <fullName evidence="10">1,4-alpha-glucan branching enzyme GlgB</fullName>
        <ecNumber evidence="10">2.4.1.18</ecNumber>
    </recommendedName>
    <alternativeName>
        <fullName evidence="10">1,4-alpha-D-glucan:1,4-alpha-D-glucan 6-glucosyl-transferase</fullName>
    </alternativeName>
    <alternativeName>
        <fullName evidence="10">Alpha-(1-&gt;4)-glucan branching enzyme</fullName>
    </alternativeName>
    <alternativeName>
        <fullName evidence="10">Glycogen branching enzyme</fullName>
        <shortName evidence="10">BE</shortName>
    </alternativeName>
</protein>
<dbReference type="InterPro" id="IPR004193">
    <property type="entry name" value="Glyco_hydro_13_N"/>
</dbReference>
<dbReference type="GO" id="GO:0043169">
    <property type="term" value="F:cation binding"/>
    <property type="evidence" value="ECO:0007669"/>
    <property type="project" value="InterPro"/>
</dbReference>
<dbReference type="InterPro" id="IPR017853">
    <property type="entry name" value="GH"/>
</dbReference>
<dbReference type="Gene3D" id="3.20.20.80">
    <property type="entry name" value="Glycosidases"/>
    <property type="match status" value="1"/>
</dbReference>
<dbReference type="PIRSF" id="PIRSF000463">
    <property type="entry name" value="GlgB"/>
    <property type="match status" value="1"/>
</dbReference>
<evidence type="ECO:0000256" key="6">
    <source>
        <dbReference type="ARBA" id="ARBA00022676"/>
    </source>
</evidence>
<organism evidence="13 14">
    <name type="scientific">Candidatus Scybalomonas excrementavium</name>
    <dbReference type="NCBI Taxonomy" id="2840943"/>
    <lineage>
        <taxon>Bacteria</taxon>
        <taxon>Bacillati</taxon>
        <taxon>Bacillota</taxon>
        <taxon>Clostridia</taxon>
        <taxon>Lachnospirales</taxon>
        <taxon>Lachnospiraceae</taxon>
        <taxon>Lachnospiraceae incertae sedis</taxon>
        <taxon>Candidatus Scybalomonas</taxon>
    </lineage>
</organism>
<feature type="active site" description="Nucleophile" evidence="10 11">
    <location>
        <position position="410"/>
    </location>
</feature>
<comment type="pathway">
    <text evidence="3 10">Glycan biosynthesis; glycogen biosynthesis.</text>
</comment>
<keyword evidence="7 10" id="KW-0808">Transferase</keyword>
<dbReference type="GO" id="GO:0005829">
    <property type="term" value="C:cytosol"/>
    <property type="evidence" value="ECO:0007669"/>
    <property type="project" value="TreeGrafter"/>
</dbReference>
<reference evidence="13" key="1">
    <citation type="submission" date="2020-10" db="EMBL/GenBank/DDBJ databases">
        <authorList>
            <person name="Gilroy R."/>
        </authorList>
    </citation>
    <scope>NUCLEOTIDE SEQUENCE</scope>
    <source>
        <strain evidence="13">E3-2379</strain>
    </source>
</reference>
<name>A0A9D9N8P5_9FIRM</name>
<evidence type="ECO:0000256" key="8">
    <source>
        <dbReference type="ARBA" id="ARBA00023056"/>
    </source>
</evidence>
<reference evidence="13" key="2">
    <citation type="journal article" date="2021" name="PeerJ">
        <title>Extensive microbial diversity within the chicken gut microbiome revealed by metagenomics and culture.</title>
        <authorList>
            <person name="Gilroy R."/>
            <person name="Ravi A."/>
            <person name="Getino M."/>
            <person name="Pursley I."/>
            <person name="Horton D.L."/>
            <person name="Alikhan N.F."/>
            <person name="Baker D."/>
            <person name="Gharbi K."/>
            <person name="Hall N."/>
            <person name="Watson M."/>
            <person name="Adriaenssens E.M."/>
            <person name="Foster-Nyarko E."/>
            <person name="Jarju S."/>
            <person name="Secka A."/>
            <person name="Antonio M."/>
            <person name="Oren A."/>
            <person name="Chaudhuri R.R."/>
            <person name="La Ragione R."/>
            <person name="Hildebrand F."/>
            <person name="Pallen M.J."/>
        </authorList>
    </citation>
    <scope>NUCLEOTIDE SEQUENCE</scope>
    <source>
        <strain evidence="13">E3-2379</strain>
    </source>
</reference>
<dbReference type="SUPFAM" id="SSF51011">
    <property type="entry name" value="Glycosyl hydrolase domain"/>
    <property type="match status" value="1"/>
</dbReference>
<dbReference type="CDD" id="cd02855">
    <property type="entry name" value="E_set_GBE_prok_N"/>
    <property type="match status" value="1"/>
</dbReference>
<sequence length="737" mass="86350">MGERLQGIWNQEEIYAVENGLHDNPHHILGMQRQEDTVFINAYFPNTIGMKCISKKTKEERQMQAIDSYGFYSVEWKENEPYLLKAEFENGDSYCYQDAYGFHSLITAEDIEQFQKGQHYQIYQLLGAHRRSIKGVKGVLFAVWAPNATRVSVVGDFNLWDGRRHPMRRVPNSGVFELFIPDIEEGALYKFEIRSPYGDVFLKADPYANSAQLRPETASVVTDLQGFEWNDKTWLRERKRGDTLKKPISIYEVHLGGWKRPEDGREFYNYKEYAHLLADYVKEMEYTHIELLPIMEHPYDPSWGYQVTGYYAPTARYGTPKDFMYFVNYMHEQGIGVILDWVPAHFPKDAFSLGRFDGYAVYEHEDPRKGEHPEWGTYIFNYGRPEVSNFLIANALYWLNEYHVDGIRMDAVASMLYLDYGRKEGEWIPNQYGGNGNLEAVGFLRHLNSIMEKRKDGTIMIAEESTSWPYLTRKVEEPEGMGFQYKWNMGWMNDFLDYMKTDPLFRKWKHNQLTFSMVYAYSENYILVLSHDEVVHEKSSMIQKMPGDMEQKFANLRVAYGYMMTHPGKKLLFMGQDIAQFSEFDEKKSVDWDILQREEHSKLQHYYKALNHLYQIEPALSMYDTSEKGFEWINAISANESILVFTRKARKKSDLLLVVCNFTPVLHKNYKIGVPYKGTYKEIFNSDKKEFGGSGFRNIRAKESKKEECDGRTESIKITVPPLGISIFKYEGKERKK</sequence>
<gene>
    <name evidence="10 13" type="primary">glgB</name>
    <name evidence="13" type="ORF">IAC13_10400</name>
</gene>
<dbReference type="Pfam" id="PF02922">
    <property type="entry name" value="CBM_48"/>
    <property type="match status" value="1"/>
</dbReference>
<evidence type="ECO:0000256" key="1">
    <source>
        <dbReference type="ARBA" id="ARBA00000826"/>
    </source>
</evidence>
<dbReference type="FunFam" id="2.60.40.1180:FF:000002">
    <property type="entry name" value="1,4-alpha-glucan branching enzyme GlgB"/>
    <property type="match status" value="1"/>
</dbReference>
<dbReference type="Pfam" id="PF22019">
    <property type="entry name" value="GlgB_N"/>
    <property type="match status" value="1"/>
</dbReference>
<dbReference type="Proteomes" id="UP000823618">
    <property type="component" value="Unassembled WGS sequence"/>
</dbReference>
<evidence type="ECO:0000256" key="4">
    <source>
        <dbReference type="ARBA" id="ARBA00009000"/>
    </source>
</evidence>
<dbReference type="PANTHER" id="PTHR43651:SF3">
    <property type="entry name" value="1,4-ALPHA-GLUCAN-BRANCHING ENZYME"/>
    <property type="match status" value="1"/>
</dbReference>
<proteinExistence type="inferred from homology"/>
<dbReference type="SUPFAM" id="SSF51445">
    <property type="entry name" value="(Trans)glycosidases"/>
    <property type="match status" value="1"/>
</dbReference>
<evidence type="ECO:0000256" key="5">
    <source>
        <dbReference type="ARBA" id="ARBA00022600"/>
    </source>
</evidence>
<dbReference type="InterPro" id="IPR006407">
    <property type="entry name" value="GlgB"/>
</dbReference>
<dbReference type="InterPro" id="IPR013780">
    <property type="entry name" value="Glyco_hydro_b"/>
</dbReference>
<dbReference type="InterPro" id="IPR044143">
    <property type="entry name" value="GlgB_N_E_set_prok"/>
</dbReference>
<dbReference type="Pfam" id="PF00128">
    <property type="entry name" value="Alpha-amylase"/>
    <property type="match status" value="1"/>
</dbReference>
<comment type="similarity">
    <text evidence="4 10">Belongs to the glycosyl hydrolase 13 family. GlgB subfamily.</text>
</comment>
<dbReference type="EMBL" id="JADIML010000298">
    <property type="protein sequence ID" value="MBO8464329.1"/>
    <property type="molecule type" value="Genomic_DNA"/>
</dbReference>
<dbReference type="NCBIfam" id="TIGR01515">
    <property type="entry name" value="branching_enzym"/>
    <property type="match status" value="1"/>
</dbReference>
<dbReference type="InterPro" id="IPR006047">
    <property type="entry name" value="GH13_cat_dom"/>
</dbReference>
<evidence type="ECO:0000313" key="14">
    <source>
        <dbReference type="Proteomes" id="UP000823618"/>
    </source>
</evidence>
<dbReference type="FunFam" id="2.60.40.10:FF:000169">
    <property type="entry name" value="1,4-alpha-glucan branching enzyme GlgB"/>
    <property type="match status" value="1"/>
</dbReference>
<dbReference type="InterPro" id="IPR013783">
    <property type="entry name" value="Ig-like_fold"/>
</dbReference>
<comment type="caution">
    <text evidence="13">The sequence shown here is derived from an EMBL/GenBank/DDBJ whole genome shotgun (WGS) entry which is preliminary data.</text>
</comment>
<evidence type="ECO:0000313" key="13">
    <source>
        <dbReference type="EMBL" id="MBO8464329.1"/>
    </source>
</evidence>
<dbReference type="NCBIfam" id="NF008967">
    <property type="entry name" value="PRK12313.1"/>
    <property type="match status" value="1"/>
</dbReference>
<dbReference type="InterPro" id="IPR054169">
    <property type="entry name" value="GlgB_N"/>
</dbReference>
<dbReference type="Gene3D" id="2.60.40.10">
    <property type="entry name" value="Immunoglobulins"/>
    <property type="match status" value="1"/>
</dbReference>
<keyword evidence="6 10" id="KW-0328">Glycosyltransferase</keyword>
<dbReference type="EC" id="2.4.1.18" evidence="10"/>
<dbReference type="FunFam" id="3.20.20.80:FF:000003">
    <property type="entry name" value="1,4-alpha-glucan branching enzyme GlgB"/>
    <property type="match status" value="1"/>
</dbReference>
<feature type="domain" description="Glycosyl hydrolase family 13 catalytic" evidence="12">
    <location>
        <begin position="252"/>
        <end position="614"/>
    </location>
</feature>
<dbReference type="CDD" id="cd11322">
    <property type="entry name" value="AmyAc_Glg_BE"/>
    <property type="match status" value="1"/>
</dbReference>